<evidence type="ECO:0000313" key="1">
    <source>
        <dbReference type="EMBL" id="CAG8532163.1"/>
    </source>
</evidence>
<sequence>MNKYIEVLQPFRWKCFQVLIIDNENGGENTLKDARKFVISNPEFEEFVKRHSEQKCMVVEGNEVMRNSYLILDEKLCFLNCQGNDKKPSDCLLEVDVEKALRQAGWDQNAFLKRSGVYEWTKNIKPSCGGDNKKLYDW</sequence>
<accession>A0ACA9LKQ7</accession>
<comment type="caution">
    <text evidence="1">The sequence shown here is derived from an EMBL/GenBank/DDBJ whole genome shotgun (WGS) entry which is preliminary data.</text>
</comment>
<dbReference type="Proteomes" id="UP000789525">
    <property type="component" value="Unassembled WGS sequence"/>
</dbReference>
<reference evidence="1" key="1">
    <citation type="submission" date="2021-06" db="EMBL/GenBank/DDBJ databases">
        <authorList>
            <person name="Kallberg Y."/>
            <person name="Tangrot J."/>
            <person name="Rosling A."/>
        </authorList>
    </citation>
    <scope>NUCLEOTIDE SEQUENCE</scope>
    <source>
        <strain evidence="1">CL356</strain>
    </source>
</reference>
<evidence type="ECO:0000313" key="2">
    <source>
        <dbReference type="Proteomes" id="UP000789525"/>
    </source>
</evidence>
<proteinExistence type="predicted"/>
<protein>
    <submittedName>
        <fullName evidence="1">16854_t:CDS:1</fullName>
    </submittedName>
</protein>
<gene>
    <name evidence="1" type="ORF">ACOLOM_LOCUS4118</name>
</gene>
<keyword evidence="2" id="KW-1185">Reference proteome</keyword>
<dbReference type="EMBL" id="CAJVPT010006556">
    <property type="protein sequence ID" value="CAG8532163.1"/>
    <property type="molecule type" value="Genomic_DNA"/>
</dbReference>
<organism evidence="1 2">
    <name type="scientific">Acaulospora colombiana</name>
    <dbReference type="NCBI Taxonomy" id="27376"/>
    <lineage>
        <taxon>Eukaryota</taxon>
        <taxon>Fungi</taxon>
        <taxon>Fungi incertae sedis</taxon>
        <taxon>Mucoromycota</taxon>
        <taxon>Glomeromycotina</taxon>
        <taxon>Glomeromycetes</taxon>
        <taxon>Diversisporales</taxon>
        <taxon>Acaulosporaceae</taxon>
        <taxon>Acaulospora</taxon>
    </lineage>
</organism>
<name>A0ACA9LKQ7_9GLOM</name>